<dbReference type="EMBL" id="AVOT02025201">
    <property type="protein sequence ID" value="MBW0516348.1"/>
    <property type="molecule type" value="Genomic_DNA"/>
</dbReference>
<dbReference type="OrthoDB" id="2506837at2759"/>
<name>A0A9Q3E8X3_9BASI</name>
<dbReference type="AlphaFoldDB" id="A0A9Q3E8X3"/>
<dbReference type="Proteomes" id="UP000765509">
    <property type="component" value="Unassembled WGS sequence"/>
</dbReference>
<sequence>MCWIWLAKGIVTNHPGAPDPEWFNKQDYAIKYVVAQAKNVAFITIHILQAGPHTNEDKTISDLAFNKKYWESVTEPYNLYHEVVHRDDKEDADEDSSNQFSDGDVINQKGLDNGDEVSEYEYEEDNHPGIHDQWTCDIDEEMNDAFENIYSTSEFISEGKFEPKVWQ</sequence>
<evidence type="ECO:0000313" key="3">
    <source>
        <dbReference type="Proteomes" id="UP000765509"/>
    </source>
</evidence>
<proteinExistence type="predicted"/>
<feature type="region of interest" description="Disordered" evidence="1">
    <location>
        <begin position="87"/>
        <end position="112"/>
    </location>
</feature>
<comment type="caution">
    <text evidence="2">The sequence shown here is derived from an EMBL/GenBank/DDBJ whole genome shotgun (WGS) entry which is preliminary data.</text>
</comment>
<keyword evidence="3" id="KW-1185">Reference proteome</keyword>
<protein>
    <submittedName>
        <fullName evidence="2">Uncharacterized protein</fullName>
    </submittedName>
</protein>
<gene>
    <name evidence="2" type="ORF">O181_056063</name>
</gene>
<reference evidence="2" key="1">
    <citation type="submission" date="2021-03" db="EMBL/GenBank/DDBJ databases">
        <title>Draft genome sequence of rust myrtle Austropuccinia psidii MF-1, a brazilian biotype.</title>
        <authorList>
            <person name="Quecine M.C."/>
            <person name="Pachon D.M.R."/>
            <person name="Bonatelli M.L."/>
            <person name="Correr F.H."/>
            <person name="Franceschini L.M."/>
            <person name="Leite T.F."/>
            <person name="Margarido G.R.A."/>
            <person name="Almeida C.A."/>
            <person name="Ferrarezi J.A."/>
            <person name="Labate C.A."/>
        </authorList>
    </citation>
    <scope>NUCLEOTIDE SEQUENCE</scope>
    <source>
        <strain evidence="2">MF-1</strain>
    </source>
</reference>
<organism evidence="2 3">
    <name type="scientific">Austropuccinia psidii MF-1</name>
    <dbReference type="NCBI Taxonomy" id="1389203"/>
    <lineage>
        <taxon>Eukaryota</taxon>
        <taxon>Fungi</taxon>
        <taxon>Dikarya</taxon>
        <taxon>Basidiomycota</taxon>
        <taxon>Pucciniomycotina</taxon>
        <taxon>Pucciniomycetes</taxon>
        <taxon>Pucciniales</taxon>
        <taxon>Sphaerophragmiaceae</taxon>
        <taxon>Austropuccinia</taxon>
    </lineage>
</organism>
<accession>A0A9Q3E8X3</accession>
<evidence type="ECO:0000313" key="2">
    <source>
        <dbReference type="EMBL" id="MBW0516348.1"/>
    </source>
</evidence>
<evidence type="ECO:0000256" key="1">
    <source>
        <dbReference type="SAM" id="MobiDB-lite"/>
    </source>
</evidence>